<dbReference type="SUPFAM" id="SSF55486">
    <property type="entry name" value="Metalloproteases ('zincins'), catalytic domain"/>
    <property type="match status" value="1"/>
</dbReference>
<dbReference type="GO" id="GO:0006508">
    <property type="term" value="P:proteolysis"/>
    <property type="evidence" value="ECO:0007669"/>
    <property type="project" value="UniProtKB-KW"/>
</dbReference>
<feature type="domain" description="Aminopeptidase N-like N-terminal" evidence="10">
    <location>
        <begin position="11"/>
        <end position="186"/>
    </location>
</feature>
<dbReference type="GO" id="GO:0008270">
    <property type="term" value="F:zinc ion binding"/>
    <property type="evidence" value="ECO:0007669"/>
    <property type="project" value="InterPro"/>
</dbReference>
<dbReference type="Pfam" id="PF01433">
    <property type="entry name" value="Peptidase_M1"/>
    <property type="match status" value="1"/>
</dbReference>
<name>A0A3G5A0L4_9VIRU</name>
<dbReference type="GO" id="GO:0070006">
    <property type="term" value="F:metalloaminopeptidase activity"/>
    <property type="evidence" value="ECO:0007669"/>
    <property type="project" value="TreeGrafter"/>
</dbReference>
<comment type="cofactor">
    <cofactor evidence="8">
        <name>Zn(2+)</name>
        <dbReference type="ChEBI" id="CHEBI:29105"/>
    </cofactor>
    <text evidence="8">Binds 1 zinc ion per subunit.</text>
</comment>
<dbReference type="PANTHER" id="PTHR11533">
    <property type="entry name" value="PROTEASE M1 ZINC METALLOPROTEASE"/>
    <property type="match status" value="1"/>
</dbReference>
<dbReference type="PANTHER" id="PTHR11533:SF174">
    <property type="entry name" value="PUROMYCIN-SENSITIVE AMINOPEPTIDASE-RELATED"/>
    <property type="match status" value="1"/>
</dbReference>
<comment type="similarity">
    <text evidence="1">Belongs to the peptidase M1 family.</text>
</comment>
<organism evidence="11">
    <name type="scientific">Harvfovirus sp</name>
    <dbReference type="NCBI Taxonomy" id="2487768"/>
    <lineage>
        <taxon>Viruses</taxon>
        <taxon>Varidnaviria</taxon>
        <taxon>Bamfordvirae</taxon>
        <taxon>Nucleocytoviricota</taxon>
        <taxon>Megaviricetes</taxon>
        <taxon>Imitervirales</taxon>
        <taxon>Mimiviridae</taxon>
        <taxon>Klosneuvirinae</taxon>
    </lineage>
</organism>
<dbReference type="Gene3D" id="1.25.50.20">
    <property type="match status" value="1"/>
</dbReference>
<keyword evidence="4 8" id="KW-0479">Metal-binding</keyword>
<dbReference type="EMBL" id="MK072246">
    <property type="protein sequence ID" value="AYV80670.1"/>
    <property type="molecule type" value="Genomic_DNA"/>
</dbReference>
<feature type="binding site" evidence="8">
    <location>
        <position position="296"/>
    </location>
    <ligand>
        <name>Zn(2+)</name>
        <dbReference type="ChEBI" id="CHEBI:29105"/>
        <note>catalytic</note>
    </ligand>
</feature>
<dbReference type="Gene3D" id="2.60.40.1730">
    <property type="entry name" value="tricorn interacting facor f3 domain"/>
    <property type="match status" value="1"/>
</dbReference>
<proteinExistence type="inferred from homology"/>
<feature type="domain" description="Peptidase M1 membrane alanine aminopeptidase" evidence="9">
    <location>
        <begin position="221"/>
        <end position="431"/>
    </location>
</feature>
<dbReference type="GO" id="GO:0016020">
    <property type="term" value="C:membrane"/>
    <property type="evidence" value="ECO:0007669"/>
    <property type="project" value="TreeGrafter"/>
</dbReference>
<dbReference type="SUPFAM" id="SSF63737">
    <property type="entry name" value="Leukotriene A4 hydrolase N-terminal domain"/>
    <property type="match status" value="1"/>
</dbReference>
<dbReference type="Pfam" id="PF17900">
    <property type="entry name" value="Peptidase_M1_N"/>
    <property type="match status" value="1"/>
</dbReference>
<feature type="binding site" evidence="8">
    <location>
        <position position="315"/>
    </location>
    <ligand>
        <name>Zn(2+)</name>
        <dbReference type="ChEBI" id="CHEBI:29105"/>
        <note>catalytic</note>
    </ligand>
</feature>
<evidence type="ECO:0000256" key="5">
    <source>
        <dbReference type="ARBA" id="ARBA00022801"/>
    </source>
</evidence>
<accession>A0A3G5A0L4</accession>
<evidence type="ECO:0000256" key="3">
    <source>
        <dbReference type="ARBA" id="ARBA00022670"/>
    </source>
</evidence>
<dbReference type="Gene3D" id="2.60.40.1910">
    <property type="match status" value="1"/>
</dbReference>
<dbReference type="InterPro" id="IPR045357">
    <property type="entry name" value="Aminopeptidase_N-like_N"/>
</dbReference>
<dbReference type="FunFam" id="1.10.390.10:FF:000001">
    <property type="entry name" value="Aminopeptidase"/>
    <property type="match status" value="1"/>
</dbReference>
<dbReference type="Gene3D" id="1.10.390.10">
    <property type="entry name" value="Neutral Protease Domain 2"/>
    <property type="match status" value="1"/>
</dbReference>
<dbReference type="InterPro" id="IPR027268">
    <property type="entry name" value="Peptidase_M4/M1_CTD_sf"/>
</dbReference>
<dbReference type="CDD" id="cd09601">
    <property type="entry name" value="M1_APN-Q_like"/>
    <property type="match status" value="1"/>
</dbReference>
<evidence type="ECO:0000256" key="4">
    <source>
        <dbReference type="ARBA" id="ARBA00022723"/>
    </source>
</evidence>
<evidence type="ECO:0000259" key="10">
    <source>
        <dbReference type="Pfam" id="PF17900"/>
    </source>
</evidence>
<gene>
    <name evidence="11" type="ORF">Harvfovirus4_34</name>
</gene>
<evidence type="ECO:0000256" key="6">
    <source>
        <dbReference type="ARBA" id="ARBA00022833"/>
    </source>
</evidence>
<keyword evidence="5" id="KW-0378">Hydrolase</keyword>
<keyword evidence="3" id="KW-0645">Protease</keyword>
<evidence type="ECO:0000256" key="7">
    <source>
        <dbReference type="ARBA" id="ARBA00023049"/>
    </source>
</evidence>
<dbReference type="GO" id="GO:0042277">
    <property type="term" value="F:peptide binding"/>
    <property type="evidence" value="ECO:0007669"/>
    <property type="project" value="TreeGrafter"/>
</dbReference>
<evidence type="ECO:0000259" key="9">
    <source>
        <dbReference type="Pfam" id="PF01433"/>
    </source>
</evidence>
<keyword evidence="2 11" id="KW-0031">Aminopeptidase</keyword>
<keyword evidence="7" id="KW-0482">Metalloprotease</keyword>
<reference evidence="11" key="1">
    <citation type="submission" date="2018-10" db="EMBL/GenBank/DDBJ databases">
        <title>Hidden diversity of soil giant viruses.</title>
        <authorList>
            <person name="Schulz F."/>
            <person name="Alteio L."/>
            <person name="Goudeau D."/>
            <person name="Ryan E.M."/>
            <person name="Malmstrom R.R."/>
            <person name="Blanchard J."/>
            <person name="Woyke T."/>
        </authorList>
    </citation>
    <scope>NUCLEOTIDE SEQUENCE</scope>
    <source>
        <strain evidence="11">HAV1</strain>
    </source>
</reference>
<dbReference type="InterPro" id="IPR034016">
    <property type="entry name" value="M1_APN-typ"/>
</dbReference>
<feature type="binding site" evidence="8">
    <location>
        <position position="292"/>
    </location>
    <ligand>
        <name>Zn(2+)</name>
        <dbReference type="ChEBI" id="CHEBI:29105"/>
        <note>catalytic</note>
    </ligand>
</feature>
<evidence type="ECO:0000256" key="1">
    <source>
        <dbReference type="ARBA" id="ARBA00010136"/>
    </source>
</evidence>
<dbReference type="InterPro" id="IPR001930">
    <property type="entry name" value="Peptidase_M1"/>
</dbReference>
<dbReference type="InterPro" id="IPR014782">
    <property type="entry name" value="Peptidase_M1_dom"/>
</dbReference>
<dbReference type="InterPro" id="IPR042097">
    <property type="entry name" value="Aminopeptidase_N-like_N_sf"/>
</dbReference>
<dbReference type="GO" id="GO:0043171">
    <property type="term" value="P:peptide catabolic process"/>
    <property type="evidence" value="ECO:0007669"/>
    <property type="project" value="TreeGrafter"/>
</dbReference>
<evidence type="ECO:0000256" key="2">
    <source>
        <dbReference type="ARBA" id="ARBA00022438"/>
    </source>
</evidence>
<sequence>MSHRLTKSVFPKNYNLHIRVNLDNFTFEGTCEIKFHAVSPVDRIFLHSKNLSIGNVFLNGASPCTVEIDVVRETVCVHTGSLSGDAVLTFLYEGVLNANMEGFYRSSYKGATGDLRYMGVTQFEATDARQAFPCFDEPNFKASFDLKITCPADKTVVANTPVIAIDFKKGIKIVTFDTTPVMSTYLLAFVVSDLEYLERKLDDGKYLRAYCTPGKKEKLNFAIDVAARALKWYIDWFQIDYPLAKLDLLAVPDFSAGAMENWGLITFRESLIFCDENTDIAEKQDIVNTICHELAHQWFGNLVTMEWWTYLWLNESMATYFGWWVTDVLFPEYKTWDKFIDHEYATALELDSLESSHPIEVHVEKSSDIQQIFDAISYSKGSCLVRFLVNYLGEKKFRSGMQKYLEKNKYSNTVSADLWKAFGDDVGELMKCWTTTTGYPVVSVTNNGTSLVLSQERYYKSGKRAGSCLWNIPIEIVVDGKFSVAVKLDEKTKTFDISSTDILINPGRGGFFRVKYDKIPTALGSTANKNQLISDCASLCLAGYLGFQKLFDVLRIFDLSRERNYSIWNNVITTLGVIYNHLHEHVAVQERFHKTIMKSCYAGSCFGEEEFRVGAVGGN</sequence>
<dbReference type="PRINTS" id="PR00756">
    <property type="entry name" value="ALADIPTASE"/>
</dbReference>
<keyword evidence="6 8" id="KW-0862">Zinc</keyword>
<evidence type="ECO:0000256" key="8">
    <source>
        <dbReference type="PIRSR" id="PIRSR634016-3"/>
    </source>
</evidence>
<dbReference type="InterPro" id="IPR050344">
    <property type="entry name" value="Peptidase_M1_aminopeptidases"/>
</dbReference>
<evidence type="ECO:0000313" key="11">
    <source>
        <dbReference type="EMBL" id="AYV80670.1"/>
    </source>
</evidence>
<protein>
    <submittedName>
        <fullName evidence="11">Puromycin sensitive aminopeptidase</fullName>
    </submittedName>
</protein>
<dbReference type="GO" id="GO:0005615">
    <property type="term" value="C:extracellular space"/>
    <property type="evidence" value="ECO:0007669"/>
    <property type="project" value="TreeGrafter"/>
</dbReference>